<name>A0AAQ0YSX5_XANPE</name>
<evidence type="ECO:0000313" key="3">
    <source>
        <dbReference type="Proteomes" id="UP000289372"/>
    </source>
</evidence>
<reference evidence="2 3" key="1">
    <citation type="submission" date="2018-02" db="EMBL/GenBank/DDBJ databases">
        <title>Characterization of Xanthomonas diversity in transplant houses and field plants.</title>
        <authorList>
            <person name="Abrahamian P."/>
            <person name="Timilsina S."/>
            <person name="Minsavage G.V."/>
            <person name="Goss E.M."/>
            <person name="Jones J.B."/>
            <person name="Vallad G.E."/>
        </authorList>
    </citation>
    <scope>NUCLEOTIDE SEQUENCE [LARGE SCALE GENOMIC DNA]</scope>
    <source>
        <strain evidence="2 3">GEV2132</strain>
    </source>
</reference>
<organism evidence="2 3">
    <name type="scientific">Xanthomonas perforans</name>
    <dbReference type="NCBI Taxonomy" id="442694"/>
    <lineage>
        <taxon>Bacteria</taxon>
        <taxon>Pseudomonadati</taxon>
        <taxon>Pseudomonadota</taxon>
        <taxon>Gammaproteobacteria</taxon>
        <taxon>Lysobacterales</taxon>
        <taxon>Lysobacteraceae</taxon>
        <taxon>Xanthomonas</taxon>
    </lineage>
</organism>
<feature type="region of interest" description="Disordered" evidence="1">
    <location>
        <begin position="1"/>
        <end position="22"/>
    </location>
</feature>
<comment type="caution">
    <text evidence="2">The sequence shown here is derived from an EMBL/GenBank/DDBJ whole genome shotgun (WGS) entry which is preliminary data.</text>
</comment>
<dbReference type="AlphaFoldDB" id="A0AAQ0YSX5"/>
<proteinExistence type="predicted"/>
<protein>
    <submittedName>
        <fullName evidence="2">Uncharacterized protein</fullName>
    </submittedName>
</protein>
<dbReference type="Proteomes" id="UP000289372">
    <property type="component" value="Unassembled WGS sequence"/>
</dbReference>
<sequence>MKSGSVRRIRNRAGSLSRRSAGIGERGKRHWVGCASRGRCRHGSSHRFRVRRTCHGRRSRHDRHSIGSIAHLLRNPFACSLAQWRAQCVVGGVALRKTCLHGRALCSLRLFGLRCCGSKQAGHGGRRFKLQGVLCRGRCSALGFCLLRGVCKPGIHRRGRGMQRQRTQQGSKAIMPGKETIEGRAHGAASRLTRSFAKA</sequence>
<accession>A0AAQ0YSX5</accession>
<feature type="compositionally biased region" description="Basic residues" evidence="1">
    <location>
        <begin position="1"/>
        <end position="11"/>
    </location>
</feature>
<gene>
    <name evidence="2" type="ORF">DB769_19600</name>
</gene>
<dbReference type="KEGG" id="xpe:BJD13_23455"/>
<dbReference type="EMBL" id="PUUL01000127">
    <property type="protein sequence ID" value="RXD50161.1"/>
    <property type="molecule type" value="Genomic_DNA"/>
</dbReference>
<evidence type="ECO:0000313" key="2">
    <source>
        <dbReference type="EMBL" id="RXD50161.1"/>
    </source>
</evidence>
<evidence type="ECO:0000256" key="1">
    <source>
        <dbReference type="SAM" id="MobiDB-lite"/>
    </source>
</evidence>